<dbReference type="NCBIfam" id="NF001591">
    <property type="entry name" value="PRK00393.1"/>
    <property type="match status" value="1"/>
</dbReference>
<dbReference type="PANTHER" id="PTHR21327">
    <property type="entry name" value="GTP CYCLOHYDROLASE II-RELATED"/>
    <property type="match status" value="1"/>
</dbReference>
<dbReference type="AlphaFoldDB" id="A0A2M8VZU2"/>
<feature type="binding site" evidence="12">
    <location>
        <position position="234"/>
    </location>
    <ligand>
        <name>GTP</name>
        <dbReference type="ChEBI" id="CHEBI:37565"/>
    </ligand>
</feature>
<dbReference type="InterPro" id="IPR036144">
    <property type="entry name" value="RibA-like_sf"/>
</dbReference>
<comment type="pathway">
    <text evidence="1 12">Cofactor biosynthesis; riboflavin biosynthesis; 5-amino-6-(D-ribitylamino)uracil from GTP: step 1/4.</text>
</comment>
<evidence type="ECO:0000256" key="8">
    <source>
        <dbReference type="ARBA" id="ARBA00022833"/>
    </source>
</evidence>
<keyword evidence="4 12" id="KW-0686">Riboflavin biosynthesis</keyword>
<dbReference type="HAMAP" id="MF_00179">
    <property type="entry name" value="RibA"/>
    <property type="match status" value="1"/>
</dbReference>
<dbReference type="GO" id="GO:0009231">
    <property type="term" value="P:riboflavin biosynthetic process"/>
    <property type="evidence" value="ECO:0007669"/>
    <property type="project" value="UniProtKB-UniRule"/>
</dbReference>
<evidence type="ECO:0000256" key="1">
    <source>
        <dbReference type="ARBA" id="ARBA00004853"/>
    </source>
</evidence>
<keyword evidence="9 12" id="KW-0342">GTP-binding</keyword>
<feature type="active site" description="Proton acceptor" evidence="12">
    <location>
        <position position="290"/>
    </location>
</feature>
<comment type="caution">
    <text evidence="14">The sequence shown here is derived from an EMBL/GenBank/DDBJ whole genome shotgun (WGS) entry which is preliminary data.</text>
</comment>
<dbReference type="GO" id="GO:0003935">
    <property type="term" value="F:GTP cyclohydrolase II activity"/>
    <property type="evidence" value="ECO:0007669"/>
    <property type="project" value="UniProtKB-UniRule"/>
</dbReference>
<evidence type="ECO:0000256" key="5">
    <source>
        <dbReference type="ARBA" id="ARBA00022723"/>
    </source>
</evidence>
<keyword evidence="6 12" id="KW-0547">Nucleotide-binding</keyword>
<comment type="catalytic activity">
    <reaction evidence="11 12">
        <text>GTP + 4 H2O = 2,5-diamino-6-hydroxy-4-(5-phosphoribosylamino)-pyrimidine + formate + 2 phosphate + 3 H(+)</text>
        <dbReference type="Rhea" id="RHEA:23704"/>
        <dbReference type="ChEBI" id="CHEBI:15377"/>
        <dbReference type="ChEBI" id="CHEBI:15378"/>
        <dbReference type="ChEBI" id="CHEBI:15740"/>
        <dbReference type="ChEBI" id="CHEBI:37565"/>
        <dbReference type="ChEBI" id="CHEBI:43474"/>
        <dbReference type="ChEBI" id="CHEBI:58614"/>
        <dbReference type="EC" id="3.5.4.25"/>
    </reaction>
</comment>
<evidence type="ECO:0000313" key="14">
    <source>
        <dbReference type="EMBL" id="PJI83381.1"/>
    </source>
</evidence>
<comment type="function">
    <text evidence="10 12">Catalyzes the conversion of GTP to 2,5-diamino-6-ribosylamino-4(3H)-pyrimidinone 5'-phosphate (DARP), formate and pyrophosphate.</text>
</comment>
<organism evidence="14 15">
    <name type="scientific">Polynucleobacter brandtiae</name>
    <dbReference type="NCBI Taxonomy" id="1938816"/>
    <lineage>
        <taxon>Bacteria</taxon>
        <taxon>Pseudomonadati</taxon>
        <taxon>Pseudomonadota</taxon>
        <taxon>Betaproteobacteria</taxon>
        <taxon>Burkholderiales</taxon>
        <taxon>Burkholderiaceae</taxon>
        <taxon>Polynucleobacter</taxon>
    </lineage>
</organism>
<reference evidence="14 15" key="1">
    <citation type="submission" date="2017-11" db="EMBL/GenBank/DDBJ databases">
        <title>Genomic Encyclopedia of Type Strains, Phase III (KMG-III): the genomes of soil and plant-associated and newly described type strains.</title>
        <authorList>
            <person name="Whitman W."/>
        </authorList>
    </citation>
    <scope>NUCLEOTIDE SEQUENCE [LARGE SCALE GENOMIC DNA]</scope>
    <source>
        <strain evidence="14 15">UB-Domo-W1</strain>
    </source>
</reference>
<feature type="binding site" evidence="12">
    <location>
        <position position="318"/>
    </location>
    <ligand>
        <name>GTP</name>
        <dbReference type="ChEBI" id="CHEBI:37565"/>
    </ligand>
</feature>
<evidence type="ECO:0000259" key="13">
    <source>
        <dbReference type="Pfam" id="PF00925"/>
    </source>
</evidence>
<keyword evidence="15" id="KW-1185">Reference proteome</keyword>
<feature type="binding site" evidence="12">
    <location>
        <position position="313"/>
    </location>
    <ligand>
        <name>GTP</name>
        <dbReference type="ChEBI" id="CHEBI:37565"/>
    </ligand>
</feature>
<dbReference type="NCBIfam" id="TIGR00505">
    <property type="entry name" value="ribA"/>
    <property type="match status" value="1"/>
</dbReference>
<dbReference type="GO" id="GO:0005525">
    <property type="term" value="F:GTP binding"/>
    <property type="evidence" value="ECO:0007669"/>
    <property type="project" value="UniProtKB-KW"/>
</dbReference>
<dbReference type="Pfam" id="PF00925">
    <property type="entry name" value="GTP_cyclohydro2"/>
    <property type="match status" value="1"/>
</dbReference>
<evidence type="ECO:0000256" key="4">
    <source>
        <dbReference type="ARBA" id="ARBA00022619"/>
    </source>
</evidence>
<feature type="domain" description="GTP cyclohydrolase II" evidence="13">
    <location>
        <begin position="170"/>
        <end position="333"/>
    </location>
</feature>
<dbReference type="Gene3D" id="3.40.50.10990">
    <property type="entry name" value="GTP cyclohydrolase II"/>
    <property type="match status" value="1"/>
</dbReference>
<dbReference type="InterPro" id="IPR000926">
    <property type="entry name" value="RibA"/>
</dbReference>
<protein>
    <recommendedName>
        <fullName evidence="12">GTP cyclohydrolase-2</fullName>
        <ecNumber evidence="12">3.5.4.25</ecNumber>
    </recommendedName>
    <alternativeName>
        <fullName evidence="12">GTP cyclohydrolase II</fullName>
    </alternativeName>
</protein>
<dbReference type="Proteomes" id="UP000229366">
    <property type="component" value="Unassembled WGS sequence"/>
</dbReference>
<dbReference type="InterPro" id="IPR017945">
    <property type="entry name" value="DHBP_synth_RibB-like_a/b_dom"/>
</dbReference>
<evidence type="ECO:0000256" key="2">
    <source>
        <dbReference type="ARBA" id="ARBA00005520"/>
    </source>
</evidence>
<comment type="similarity">
    <text evidence="3">In the C-terminal section; belongs to the GTP cyclohydrolase II family.</text>
</comment>
<evidence type="ECO:0000313" key="15">
    <source>
        <dbReference type="Proteomes" id="UP000229366"/>
    </source>
</evidence>
<feature type="binding site" evidence="12">
    <location>
        <position position="229"/>
    </location>
    <ligand>
        <name>Zn(2+)</name>
        <dbReference type="ChEBI" id="CHEBI:29105"/>
        <note>catalytic</note>
    </ligand>
</feature>
<keyword evidence="7 12" id="KW-0378">Hydrolase</keyword>
<dbReference type="UniPathway" id="UPA00275">
    <property type="reaction ID" value="UER00400"/>
</dbReference>
<comment type="cofactor">
    <cofactor evidence="12">
        <name>Zn(2+)</name>
        <dbReference type="ChEBI" id="CHEBI:29105"/>
    </cofactor>
    <text evidence="12">Binds 1 zinc ion per subunit.</text>
</comment>
<dbReference type="RefSeq" id="WP_100379089.1">
    <property type="nucleotide sequence ID" value="NZ_CBCSBW010000001.1"/>
</dbReference>
<feature type="binding site" evidence="12">
    <location>
        <position position="278"/>
    </location>
    <ligand>
        <name>GTP</name>
        <dbReference type="ChEBI" id="CHEBI:37565"/>
    </ligand>
</feature>
<feature type="binding site" evidence="12">
    <location>
        <position position="231"/>
    </location>
    <ligand>
        <name>Zn(2+)</name>
        <dbReference type="ChEBI" id="CHEBI:29105"/>
        <note>catalytic</note>
    </ligand>
</feature>
<dbReference type="EMBL" id="PGTX01000001">
    <property type="protein sequence ID" value="PJI83381.1"/>
    <property type="molecule type" value="Genomic_DNA"/>
</dbReference>
<evidence type="ECO:0000256" key="6">
    <source>
        <dbReference type="ARBA" id="ARBA00022741"/>
    </source>
</evidence>
<evidence type="ECO:0000256" key="11">
    <source>
        <dbReference type="ARBA" id="ARBA00049295"/>
    </source>
</evidence>
<evidence type="ECO:0000256" key="7">
    <source>
        <dbReference type="ARBA" id="ARBA00022801"/>
    </source>
</evidence>
<evidence type="ECO:0000256" key="3">
    <source>
        <dbReference type="ARBA" id="ARBA00008976"/>
    </source>
</evidence>
<dbReference type="SUPFAM" id="SSF55821">
    <property type="entry name" value="YrdC/RibB"/>
    <property type="match status" value="1"/>
</dbReference>
<evidence type="ECO:0000256" key="9">
    <source>
        <dbReference type="ARBA" id="ARBA00023134"/>
    </source>
</evidence>
<dbReference type="CDD" id="cd00641">
    <property type="entry name" value="GTP_cyclohydro2"/>
    <property type="match status" value="1"/>
</dbReference>
<feature type="active site" description="Nucleophile" evidence="12">
    <location>
        <position position="292"/>
    </location>
</feature>
<name>A0A2M8VZU2_9BURK</name>
<evidence type="ECO:0000256" key="12">
    <source>
        <dbReference type="HAMAP-Rule" id="MF_00179"/>
    </source>
</evidence>
<feature type="binding site" evidence="12">
    <location>
        <position position="218"/>
    </location>
    <ligand>
        <name>Zn(2+)</name>
        <dbReference type="ChEBI" id="CHEBI:29105"/>
        <note>catalytic</note>
    </ligand>
</feature>
<gene>
    <name evidence="12" type="primary">ribA</name>
    <name evidence="14" type="ORF">B0G85_0779</name>
</gene>
<feature type="binding site" evidence="12">
    <location>
        <begin position="256"/>
        <end position="258"/>
    </location>
    <ligand>
        <name>GTP</name>
        <dbReference type="ChEBI" id="CHEBI:37565"/>
    </ligand>
</feature>
<dbReference type="GO" id="GO:0005829">
    <property type="term" value="C:cytosol"/>
    <property type="evidence" value="ECO:0007669"/>
    <property type="project" value="TreeGrafter"/>
</dbReference>
<dbReference type="InterPro" id="IPR032677">
    <property type="entry name" value="GTP_cyclohydro_II"/>
</dbReference>
<comment type="similarity">
    <text evidence="2">In the N-terminal section; belongs to the DHBP synthase family.</text>
</comment>
<keyword evidence="8 12" id="KW-0862">Zinc</keyword>
<feature type="binding site" evidence="12">
    <location>
        <begin position="213"/>
        <end position="217"/>
    </location>
    <ligand>
        <name>GTP</name>
        <dbReference type="ChEBI" id="CHEBI:37565"/>
    </ligand>
</feature>
<accession>A0A2M8VZU2</accession>
<evidence type="ECO:0000256" key="10">
    <source>
        <dbReference type="ARBA" id="ARBA00043932"/>
    </source>
</evidence>
<dbReference type="OrthoDB" id="9793111at2"/>
<dbReference type="PANTHER" id="PTHR21327:SF18">
    <property type="entry name" value="3,4-DIHYDROXY-2-BUTANONE 4-PHOSPHATE SYNTHASE"/>
    <property type="match status" value="1"/>
</dbReference>
<comment type="similarity">
    <text evidence="12">Belongs to the GTP cyclohydrolase II family.</text>
</comment>
<dbReference type="FunFam" id="3.40.50.10990:FF:000001">
    <property type="entry name" value="Riboflavin biosynthesis protein RibBA"/>
    <property type="match status" value="1"/>
</dbReference>
<sequence length="358" mass="38425">MAIPDPLVHVDRAISELRRGAAVSVIGEKKHLLMVAAEALTPEQLEMLGNYQAGEAALVITGTRANVLGIDKTDRAVSMVSHPQGLTLDVIECLANPLAALMNHPSLDGLVVSDAGDLAQAAITLCKLSRLLPAALIIEGAQAAPDTLVVEASEIQSYISNAAESLMQVSEAQVPLENAENARVVAFRPRDGGIEHLAIVVGDIDPAEPILVRLHSECFTGDLVGSLRCDCGNQLRGAITEMSRVGSGILLYLAQEGRGIGLVNKLRAYQLQDAGFDTVDANLQLGFDADERNYLPAAQMLRKLGVHRIKLLTNNPLKVAALARHDIEVVERISHTYPANKHNEEYLQTKAIKSGHLF</sequence>
<keyword evidence="5 12" id="KW-0479">Metal-binding</keyword>
<dbReference type="SUPFAM" id="SSF142695">
    <property type="entry name" value="RibA-like"/>
    <property type="match status" value="1"/>
</dbReference>
<dbReference type="GO" id="GO:0008270">
    <property type="term" value="F:zinc ion binding"/>
    <property type="evidence" value="ECO:0007669"/>
    <property type="project" value="UniProtKB-UniRule"/>
</dbReference>
<dbReference type="EC" id="3.5.4.25" evidence="12"/>
<dbReference type="PIRSF" id="PIRSF001259">
    <property type="entry name" value="RibA"/>
    <property type="match status" value="1"/>
</dbReference>
<proteinExistence type="inferred from homology"/>